<evidence type="ECO:0000256" key="5">
    <source>
        <dbReference type="ARBA" id="ARBA00023136"/>
    </source>
</evidence>
<keyword evidence="5 6" id="KW-0472">Membrane</keyword>
<dbReference type="InterPro" id="IPR007168">
    <property type="entry name" value="Phageshock_PspC_N"/>
</dbReference>
<comment type="caution">
    <text evidence="8">The sequence shown here is derived from an EMBL/GenBank/DDBJ whole genome shotgun (WGS) entry which is preliminary data.</text>
</comment>
<dbReference type="Proteomes" id="UP000199318">
    <property type="component" value="Unassembled WGS sequence"/>
</dbReference>
<name>A0A1H9W1M2_9BACI</name>
<evidence type="ECO:0000313" key="9">
    <source>
        <dbReference type="Proteomes" id="UP000199318"/>
    </source>
</evidence>
<keyword evidence="2" id="KW-1003">Cell membrane</keyword>
<keyword evidence="4 6" id="KW-1133">Transmembrane helix</keyword>
<feature type="transmembrane region" description="Helical" evidence="6">
    <location>
        <begin position="35"/>
        <end position="59"/>
    </location>
</feature>
<reference evidence="9" key="1">
    <citation type="submission" date="2016-10" db="EMBL/GenBank/DDBJ databases">
        <authorList>
            <person name="de Groot N.N."/>
        </authorList>
    </citation>
    <scope>NUCLEOTIDE SEQUENCE [LARGE SCALE GENOMIC DNA]</scope>
    <source>
        <strain evidence="9">10nlg</strain>
    </source>
</reference>
<dbReference type="PANTHER" id="PTHR33885">
    <property type="entry name" value="PHAGE SHOCK PROTEIN C"/>
    <property type="match status" value="1"/>
</dbReference>
<dbReference type="GO" id="GO:0005886">
    <property type="term" value="C:plasma membrane"/>
    <property type="evidence" value="ECO:0007669"/>
    <property type="project" value="UniProtKB-SubCell"/>
</dbReference>
<comment type="subcellular location">
    <subcellularLocation>
        <location evidence="1">Cell membrane</location>
        <topology evidence="1">Single-pass membrane protein</topology>
    </subcellularLocation>
</comment>
<evidence type="ECO:0000256" key="1">
    <source>
        <dbReference type="ARBA" id="ARBA00004162"/>
    </source>
</evidence>
<accession>A0A1H9W1M2</accession>
<feature type="domain" description="Phage shock protein PspC N-terminal" evidence="7">
    <location>
        <begin position="4"/>
        <end position="62"/>
    </location>
</feature>
<evidence type="ECO:0000256" key="4">
    <source>
        <dbReference type="ARBA" id="ARBA00022989"/>
    </source>
</evidence>
<dbReference type="OrthoDB" id="9815286at2"/>
<dbReference type="Pfam" id="PF04024">
    <property type="entry name" value="PspC"/>
    <property type="match status" value="1"/>
</dbReference>
<organism evidence="8 9">
    <name type="scientific">Salisediminibacterium halotolerans</name>
    <dbReference type="NCBI Taxonomy" id="517425"/>
    <lineage>
        <taxon>Bacteria</taxon>
        <taxon>Bacillati</taxon>
        <taxon>Bacillota</taxon>
        <taxon>Bacilli</taxon>
        <taxon>Bacillales</taxon>
        <taxon>Bacillaceae</taxon>
        <taxon>Salisediminibacterium</taxon>
    </lineage>
</organism>
<evidence type="ECO:0000313" key="8">
    <source>
        <dbReference type="EMBL" id="SES27684.1"/>
    </source>
</evidence>
<dbReference type="RefSeq" id="WP_093074316.1">
    <property type="nucleotide sequence ID" value="NZ_FOGV01000026.1"/>
</dbReference>
<protein>
    <submittedName>
        <fullName evidence="8">Phage shock protein PspC (Stress-responsive transcriptional regulator)</fullName>
    </submittedName>
</protein>
<keyword evidence="9" id="KW-1185">Reference proteome</keyword>
<dbReference type="STRING" id="1464123.SAMN05444126_12624"/>
<dbReference type="EMBL" id="FOGV01000026">
    <property type="protein sequence ID" value="SES27684.1"/>
    <property type="molecule type" value="Genomic_DNA"/>
</dbReference>
<evidence type="ECO:0000259" key="7">
    <source>
        <dbReference type="Pfam" id="PF04024"/>
    </source>
</evidence>
<keyword evidence="3 6" id="KW-0812">Transmembrane</keyword>
<proteinExistence type="predicted"/>
<evidence type="ECO:0000256" key="3">
    <source>
        <dbReference type="ARBA" id="ARBA00022692"/>
    </source>
</evidence>
<dbReference type="InterPro" id="IPR052027">
    <property type="entry name" value="PspC"/>
</dbReference>
<dbReference type="PANTHER" id="PTHR33885:SF3">
    <property type="entry name" value="PHAGE SHOCK PROTEIN C"/>
    <property type="match status" value="1"/>
</dbReference>
<sequence length="67" mass="7593">MRLKRLYKSESDRKIAGICGGLGDYFNIDPTIIRIVFLILIIPANIMMILGYIFMMLVIPDESEVAS</sequence>
<gene>
    <name evidence="8" type="ORF">SAMN05444126_12624</name>
</gene>
<evidence type="ECO:0000256" key="2">
    <source>
        <dbReference type="ARBA" id="ARBA00022475"/>
    </source>
</evidence>
<evidence type="ECO:0000256" key="6">
    <source>
        <dbReference type="SAM" id="Phobius"/>
    </source>
</evidence>
<dbReference type="AlphaFoldDB" id="A0A1H9W1M2"/>